<sequence>MVMPSKQREDMNQAIVDYLESHGYNQTASVFRQEANVVLTVDITYAVAPPDENADPARKAQSAGLLEKKWTLTIRLQQKILNLEEKLKQVEKEAVYGGSTISRDNRRVQEDWIPRPPERYQLTDHRLPVTKVIFHPLFNLVASSSEDCTIK</sequence>
<keyword evidence="1" id="KW-0853">WD repeat</keyword>
<dbReference type="InterPro" id="IPR037190">
    <property type="entry name" value="LIS1_N"/>
</dbReference>
<evidence type="ECO:0000256" key="1">
    <source>
        <dbReference type="PROSITE-ProRule" id="PRU00221"/>
    </source>
</evidence>
<keyword evidence="3" id="KW-1185">Reference proteome</keyword>
<dbReference type="InterPro" id="IPR001680">
    <property type="entry name" value="WD40_rpt"/>
</dbReference>
<dbReference type="Proteomes" id="UP000887563">
    <property type="component" value="Unplaced"/>
</dbReference>
<protein>
    <submittedName>
        <fullName evidence="4">LisH domain-containing protein</fullName>
    </submittedName>
</protein>
<dbReference type="WBParaSite" id="Minc3s09827g43569">
    <property type="protein sequence ID" value="Minc3s09827g43569"/>
    <property type="gene ID" value="Minc3s09827g43569"/>
</dbReference>
<name>A0A914P0C5_MELIC</name>
<dbReference type="SMART" id="SM00667">
    <property type="entry name" value="LisH"/>
    <property type="match status" value="1"/>
</dbReference>
<feature type="repeat" description="WD" evidence="1">
    <location>
        <begin position="122"/>
        <end position="151"/>
    </location>
</feature>
<organism evidence="3 4">
    <name type="scientific">Meloidogyne incognita</name>
    <name type="common">Southern root-knot nematode worm</name>
    <name type="synonym">Oxyuris incognita</name>
    <dbReference type="NCBI Taxonomy" id="6306"/>
    <lineage>
        <taxon>Eukaryota</taxon>
        <taxon>Metazoa</taxon>
        <taxon>Ecdysozoa</taxon>
        <taxon>Nematoda</taxon>
        <taxon>Chromadorea</taxon>
        <taxon>Rhabditida</taxon>
        <taxon>Tylenchina</taxon>
        <taxon>Tylenchomorpha</taxon>
        <taxon>Tylenchoidea</taxon>
        <taxon>Meloidogynidae</taxon>
        <taxon>Meloidogyninae</taxon>
        <taxon>Meloidogyne</taxon>
        <taxon>Meloidogyne incognita group</taxon>
    </lineage>
</organism>
<dbReference type="PROSITE" id="PS50896">
    <property type="entry name" value="LISH"/>
    <property type="match status" value="1"/>
</dbReference>
<evidence type="ECO:0000313" key="4">
    <source>
        <dbReference type="WBParaSite" id="Minc3s09827g43569"/>
    </source>
</evidence>
<evidence type="ECO:0000259" key="2">
    <source>
        <dbReference type="Pfam" id="PF24951"/>
    </source>
</evidence>
<dbReference type="AlphaFoldDB" id="A0A914P0C5"/>
<accession>A0A914P0C5</accession>
<dbReference type="PROSITE" id="PS50082">
    <property type="entry name" value="WD_REPEATS_2"/>
    <property type="match status" value="1"/>
</dbReference>
<proteinExistence type="predicted"/>
<feature type="domain" description="PAC1-like LisH-like dimerisation" evidence="2">
    <location>
        <begin position="5"/>
        <end position="37"/>
    </location>
</feature>
<dbReference type="Gene3D" id="1.20.960.30">
    <property type="match status" value="1"/>
</dbReference>
<dbReference type="InterPro" id="IPR056795">
    <property type="entry name" value="PAC1-like_LisH-like_dom"/>
</dbReference>
<evidence type="ECO:0000313" key="3">
    <source>
        <dbReference type="Proteomes" id="UP000887563"/>
    </source>
</evidence>
<reference evidence="4" key="1">
    <citation type="submission" date="2022-11" db="UniProtKB">
        <authorList>
            <consortium name="WormBaseParasite"/>
        </authorList>
    </citation>
    <scope>IDENTIFICATION</scope>
</reference>
<dbReference type="SUPFAM" id="SSF109925">
    <property type="entry name" value="Lissencephaly-1 protein (Lis-1, PAF-AH alpha) N-terminal domain"/>
    <property type="match status" value="1"/>
</dbReference>
<dbReference type="Pfam" id="PF24951">
    <property type="entry name" value="LisH_PAC1"/>
    <property type="match status" value="1"/>
</dbReference>
<dbReference type="InterPro" id="IPR006594">
    <property type="entry name" value="LisH"/>
</dbReference>
<dbReference type="PROSITE" id="PS50294">
    <property type="entry name" value="WD_REPEATS_REGION"/>
    <property type="match status" value="1"/>
</dbReference>